<accession>A0AAD7AYA8</accession>
<dbReference type="AlphaFoldDB" id="A0AAD7AYA8"/>
<feature type="compositionally biased region" description="Polar residues" evidence="1">
    <location>
        <begin position="471"/>
        <end position="487"/>
    </location>
</feature>
<evidence type="ECO:0000256" key="1">
    <source>
        <dbReference type="SAM" id="MobiDB-lite"/>
    </source>
</evidence>
<dbReference type="EMBL" id="JARKIF010000117">
    <property type="protein sequence ID" value="KAJ7604014.1"/>
    <property type="molecule type" value="Genomic_DNA"/>
</dbReference>
<sequence>MAHVSTQLKKIRFLASISSIQTPSIYPGIPSTSPCYPLSSPSSSSAVVVVVVDVSMPLSIHKNTILTQSLVLPLKCFWTANLAQPPPPSRLASSGIQVVVLTEVGRLTDTIHRPAEEEASFNEGCQKFLGCLAITVPVSFMTSIQSGRFERQNMTRDTAARMQIGPRTDSIPSSASDQESRMLRVEIVANEGLPQITGSLTDLSENDENSLSISGHPSSVALMSIYSSSCPPTSPVHRLCTMNQDPQVPGAYPIYSLPWEDGVLHSASQTMLREIYEILQKDRTILGGGFNASQAQALTLALWDSAISGPWVEREAAVENLLFSHGHSGPNVFLVCHITSRLLGCDMIEAVMRGRDRSWRIPPEQYMEDAPRVANSQSTATFTHIPVSDYDQLSESNFSDSQETIQPTIEYDIGSSLYNSTARQLSGLLGPSGTHEQNFNVVNGHRVDDSRSTITSPHIDAASPEDDQLSEAGSSDSQETVRPTKYN</sequence>
<dbReference type="Proteomes" id="UP001221142">
    <property type="component" value="Unassembled WGS sequence"/>
</dbReference>
<gene>
    <name evidence="2" type="ORF">FB45DRAFT_881023</name>
</gene>
<organism evidence="2 3">
    <name type="scientific">Roridomyces roridus</name>
    <dbReference type="NCBI Taxonomy" id="1738132"/>
    <lineage>
        <taxon>Eukaryota</taxon>
        <taxon>Fungi</taxon>
        <taxon>Dikarya</taxon>
        <taxon>Basidiomycota</taxon>
        <taxon>Agaricomycotina</taxon>
        <taxon>Agaricomycetes</taxon>
        <taxon>Agaricomycetidae</taxon>
        <taxon>Agaricales</taxon>
        <taxon>Marasmiineae</taxon>
        <taxon>Mycenaceae</taxon>
        <taxon>Roridomyces</taxon>
    </lineage>
</organism>
<comment type="caution">
    <text evidence="2">The sequence shown here is derived from an EMBL/GenBank/DDBJ whole genome shotgun (WGS) entry which is preliminary data.</text>
</comment>
<evidence type="ECO:0000313" key="2">
    <source>
        <dbReference type="EMBL" id="KAJ7604014.1"/>
    </source>
</evidence>
<proteinExistence type="predicted"/>
<evidence type="ECO:0000313" key="3">
    <source>
        <dbReference type="Proteomes" id="UP001221142"/>
    </source>
</evidence>
<name>A0AAD7AYA8_9AGAR</name>
<feature type="region of interest" description="Disordered" evidence="1">
    <location>
        <begin position="447"/>
        <end position="487"/>
    </location>
</feature>
<protein>
    <submittedName>
        <fullName evidence="2">Uncharacterized protein</fullName>
    </submittedName>
</protein>
<reference evidence="2" key="1">
    <citation type="submission" date="2023-03" db="EMBL/GenBank/DDBJ databases">
        <title>Massive genome expansion in bonnet fungi (Mycena s.s.) driven by repeated elements and novel gene families across ecological guilds.</title>
        <authorList>
            <consortium name="Lawrence Berkeley National Laboratory"/>
            <person name="Harder C.B."/>
            <person name="Miyauchi S."/>
            <person name="Viragh M."/>
            <person name="Kuo A."/>
            <person name="Thoen E."/>
            <person name="Andreopoulos B."/>
            <person name="Lu D."/>
            <person name="Skrede I."/>
            <person name="Drula E."/>
            <person name="Henrissat B."/>
            <person name="Morin E."/>
            <person name="Kohler A."/>
            <person name="Barry K."/>
            <person name="LaButti K."/>
            <person name="Morin E."/>
            <person name="Salamov A."/>
            <person name="Lipzen A."/>
            <person name="Mereny Z."/>
            <person name="Hegedus B."/>
            <person name="Baldrian P."/>
            <person name="Stursova M."/>
            <person name="Weitz H."/>
            <person name="Taylor A."/>
            <person name="Grigoriev I.V."/>
            <person name="Nagy L.G."/>
            <person name="Martin F."/>
            <person name="Kauserud H."/>
        </authorList>
    </citation>
    <scope>NUCLEOTIDE SEQUENCE</scope>
    <source>
        <strain evidence="2">9284</strain>
    </source>
</reference>
<keyword evidence="3" id="KW-1185">Reference proteome</keyword>